<keyword evidence="3" id="KW-1185">Reference proteome</keyword>
<evidence type="ECO:0000313" key="3">
    <source>
        <dbReference type="Proteomes" id="UP001642540"/>
    </source>
</evidence>
<dbReference type="EMBL" id="CAXLJM020000036">
    <property type="protein sequence ID" value="CAL8106149.1"/>
    <property type="molecule type" value="Genomic_DNA"/>
</dbReference>
<reference evidence="2 3" key="1">
    <citation type="submission" date="2024-08" db="EMBL/GenBank/DDBJ databases">
        <authorList>
            <person name="Cucini C."/>
            <person name="Frati F."/>
        </authorList>
    </citation>
    <scope>NUCLEOTIDE SEQUENCE [LARGE SCALE GENOMIC DNA]</scope>
</reference>
<dbReference type="Proteomes" id="UP001642540">
    <property type="component" value="Unassembled WGS sequence"/>
</dbReference>
<sequence>MKEGDDDDCSVTYDSLLDALAKWAHSGSIGVNGESGVLPQTTTTTPAPVILSSLLRLYSPMIPRQPLSSYSSRQAGSNPRSQPYFTGQFLSSPFPGQSPFTGQKSLPGRYGLHNPTQSSEDSRALCLLNLENDNDKPGVRGVGPSECPPNGQGRINIIFRILPRPTQRTRLFV</sequence>
<evidence type="ECO:0000313" key="2">
    <source>
        <dbReference type="EMBL" id="CAL8106149.1"/>
    </source>
</evidence>
<name>A0ABP1QNS2_9HEXA</name>
<evidence type="ECO:0000256" key="1">
    <source>
        <dbReference type="SAM" id="MobiDB-lite"/>
    </source>
</evidence>
<accession>A0ABP1QNS2</accession>
<comment type="caution">
    <text evidence="2">The sequence shown here is derived from an EMBL/GenBank/DDBJ whole genome shotgun (WGS) entry which is preliminary data.</text>
</comment>
<feature type="compositionally biased region" description="Polar residues" evidence="1">
    <location>
        <begin position="66"/>
        <end position="104"/>
    </location>
</feature>
<protein>
    <submittedName>
        <fullName evidence="2">Uncharacterized protein</fullName>
    </submittedName>
</protein>
<gene>
    <name evidence="2" type="ORF">ODALV1_LOCUS12294</name>
</gene>
<proteinExistence type="predicted"/>
<organism evidence="2 3">
    <name type="scientific">Orchesella dallaii</name>
    <dbReference type="NCBI Taxonomy" id="48710"/>
    <lineage>
        <taxon>Eukaryota</taxon>
        <taxon>Metazoa</taxon>
        <taxon>Ecdysozoa</taxon>
        <taxon>Arthropoda</taxon>
        <taxon>Hexapoda</taxon>
        <taxon>Collembola</taxon>
        <taxon>Entomobryomorpha</taxon>
        <taxon>Entomobryoidea</taxon>
        <taxon>Orchesellidae</taxon>
        <taxon>Orchesellinae</taxon>
        <taxon>Orchesella</taxon>
    </lineage>
</organism>
<feature type="region of interest" description="Disordered" evidence="1">
    <location>
        <begin position="66"/>
        <end position="118"/>
    </location>
</feature>